<proteinExistence type="predicted"/>
<keyword evidence="2" id="KW-1185">Reference proteome</keyword>
<reference evidence="1 2" key="1">
    <citation type="submission" date="2017-06" db="EMBL/GenBank/DDBJ databases">
        <authorList>
            <person name="Kim H.J."/>
            <person name="Triplett B.A."/>
        </authorList>
    </citation>
    <scope>NUCLEOTIDE SEQUENCE [LARGE SCALE GENOMIC DNA]</scope>
    <source>
        <strain evidence="1 2">CGMCC 4.1858</strain>
    </source>
</reference>
<evidence type="ECO:0000313" key="2">
    <source>
        <dbReference type="Proteomes" id="UP000198280"/>
    </source>
</evidence>
<dbReference type="OrthoDB" id="3470041at2"/>
<dbReference type="Proteomes" id="UP000198280">
    <property type="component" value="Unassembled WGS sequence"/>
</dbReference>
<evidence type="ECO:0000313" key="1">
    <source>
        <dbReference type="EMBL" id="SNS04026.1"/>
    </source>
</evidence>
<accession>A0A239B7Y9</accession>
<dbReference type="EMBL" id="FZOF01000002">
    <property type="protein sequence ID" value="SNS04026.1"/>
    <property type="molecule type" value="Genomic_DNA"/>
</dbReference>
<protein>
    <recommendedName>
        <fullName evidence="3">Histone deacetylase</fullName>
    </recommendedName>
</protein>
<dbReference type="Gene3D" id="3.10.490.10">
    <property type="entry name" value="Gamma-glutamyl cyclotransferase-like"/>
    <property type="match status" value="1"/>
</dbReference>
<name>A0A239B7Y9_9ACTN</name>
<sequence>MGPRSAGRRDRPPGFVWYAAYGSNTHLVRLGSYLAGGVPPGGGREYPGCRDARPPLRSVPLELPGRMYFATHSPVWAGGRAFYDGDAPGGGVRARAHLLTAGQFSDIVAQEMYRSPGADLDLGEVLRHGRARLGDGRYETLLYPGDVDGHPVLLFTAPWSSGGAEHVRPSGIYLRHIAEGLAEAGAWDLPGIAAYLAECADGAWDPREITALLGR</sequence>
<organism evidence="1 2">
    <name type="scientific">Actinacidiphila glaucinigra</name>
    <dbReference type="NCBI Taxonomy" id="235986"/>
    <lineage>
        <taxon>Bacteria</taxon>
        <taxon>Bacillati</taxon>
        <taxon>Actinomycetota</taxon>
        <taxon>Actinomycetes</taxon>
        <taxon>Kitasatosporales</taxon>
        <taxon>Streptomycetaceae</taxon>
        <taxon>Actinacidiphila</taxon>
    </lineage>
</organism>
<dbReference type="AlphaFoldDB" id="A0A239B7Y9"/>
<evidence type="ECO:0008006" key="3">
    <source>
        <dbReference type="Google" id="ProtNLM"/>
    </source>
</evidence>
<gene>
    <name evidence="1" type="ORF">SAMN05216252_102448</name>
</gene>